<organism evidence="1 2">
    <name type="scientific">Heliophilum fasciatum</name>
    <dbReference type="NCBI Taxonomy" id="35700"/>
    <lineage>
        <taxon>Bacteria</taxon>
        <taxon>Bacillati</taxon>
        <taxon>Bacillota</taxon>
        <taxon>Clostridia</taxon>
        <taxon>Eubacteriales</taxon>
        <taxon>Heliobacteriaceae</taxon>
        <taxon>Heliophilum</taxon>
    </lineage>
</organism>
<sequence length="121" mass="13687">MELHIFKPILTRQSSRVQQSEGYLCVENYVFQSSPSNQAGCNNHGENRTGEPDSVSILTQQSSWVQRQNAQRYHSAWNVSILTQQSSWVQRHALDVFVAAVAVSILTQQSSRVQPQSWNPS</sequence>
<gene>
    <name evidence="1" type="ORF">EDD73_1267</name>
</gene>
<reference evidence="1 2" key="1">
    <citation type="submission" date="2019-03" db="EMBL/GenBank/DDBJ databases">
        <title>Genomic Encyclopedia of Type Strains, Phase IV (KMG-IV): sequencing the most valuable type-strain genomes for metagenomic binning, comparative biology and taxonomic classification.</title>
        <authorList>
            <person name="Goeker M."/>
        </authorList>
    </citation>
    <scope>NUCLEOTIDE SEQUENCE [LARGE SCALE GENOMIC DNA]</scope>
    <source>
        <strain evidence="1 2">DSM 11170</strain>
    </source>
</reference>
<keyword evidence="2" id="KW-1185">Reference proteome</keyword>
<accession>A0A4V2SWC4</accession>
<comment type="caution">
    <text evidence="1">The sequence shown here is derived from an EMBL/GenBank/DDBJ whole genome shotgun (WGS) entry which is preliminary data.</text>
</comment>
<name>A0A4V2SWC4_9FIRM</name>
<proteinExistence type="predicted"/>
<evidence type="ECO:0000313" key="2">
    <source>
        <dbReference type="Proteomes" id="UP000294813"/>
    </source>
</evidence>
<dbReference type="AlphaFoldDB" id="A0A4V2SWC4"/>
<evidence type="ECO:0000313" key="1">
    <source>
        <dbReference type="EMBL" id="TCP61736.1"/>
    </source>
</evidence>
<protein>
    <submittedName>
        <fullName evidence="1">Uncharacterized protein</fullName>
    </submittedName>
</protein>
<dbReference type="Proteomes" id="UP000294813">
    <property type="component" value="Unassembled WGS sequence"/>
</dbReference>
<dbReference type="EMBL" id="SLXT01000026">
    <property type="protein sequence ID" value="TCP61736.1"/>
    <property type="molecule type" value="Genomic_DNA"/>
</dbReference>